<organism evidence="1 2">
    <name type="scientific">Candidatus Pantoea deserta</name>
    <dbReference type="NCBI Taxonomy" id="1869313"/>
    <lineage>
        <taxon>Bacteria</taxon>
        <taxon>Pseudomonadati</taxon>
        <taxon>Pseudomonadota</taxon>
        <taxon>Gammaproteobacteria</taxon>
        <taxon>Enterobacterales</taxon>
        <taxon>Erwiniaceae</taxon>
        <taxon>Pantoea</taxon>
    </lineage>
</organism>
<reference evidence="1 2" key="1">
    <citation type="submission" date="2018-11" db="EMBL/GenBank/DDBJ databases">
        <title>Whole genome sequencing of Pantoea sp. RIT388.</title>
        <authorList>
            <person name="Gan H.M."/>
            <person name="Hudson A.O."/>
        </authorList>
    </citation>
    <scope>NUCLEOTIDE SEQUENCE [LARGE SCALE GENOMIC DNA]</scope>
    <source>
        <strain evidence="1 2">RIT388</strain>
    </source>
</reference>
<dbReference type="AlphaFoldDB" id="A0A3N4NVL7"/>
<evidence type="ECO:0000313" key="1">
    <source>
        <dbReference type="EMBL" id="RPD99845.1"/>
    </source>
</evidence>
<accession>A0A3N4NVL7</accession>
<name>A0A3N4NVL7_9GAMM</name>
<protein>
    <submittedName>
        <fullName evidence="1">Uncharacterized protein</fullName>
    </submittedName>
</protein>
<sequence>MTKIAAKETCRYLSFNKLQQQSEKAEGVIQLFNLAIKLFLTPRILPLRVKPRFKTSMKRFIWRNRVAVIGFDAVGH</sequence>
<keyword evidence="2" id="KW-1185">Reference proteome</keyword>
<comment type="caution">
    <text evidence="1">The sequence shown here is derived from an EMBL/GenBank/DDBJ whole genome shotgun (WGS) entry which is preliminary data.</text>
</comment>
<dbReference type="Proteomes" id="UP000281332">
    <property type="component" value="Unassembled WGS sequence"/>
</dbReference>
<dbReference type="RefSeq" id="WP_123801437.1">
    <property type="nucleotide sequence ID" value="NZ_RMVG01000009.1"/>
</dbReference>
<dbReference type="EMBL" id="RMVG01000009">
    <property type="protein sequence ID" value="RPD99845.1"/>
    <property type="molecule type" value="Genomic_DNA"/>
</dbReference>
<evidence type="ECO:0000313" key="2">
    <source>
        <dbReference type="Proteomes" id="UP000281332"/>
    </source>
</evidence>
<gene>
    <name evidence="1" type="ORF">BBB56_13430</name>
</gene>
<proteinExistence type="predicted"/>